<keyword evidence="2" id="KW-1185">Reference proteome</keyword>
<reference evidence="2" key="1">
    <citation type="submission" date="2016-10" db="EMBL/GenBank/DDBJ databases">
        <authorList>
            <person name="Varghese N."/>
            <person name="Submissions S."/>
        </authorList>
    </citation>
    <scope>NUCLEOTIDE SEQUENCE [LARGE SCALE GENOMIC DNA]</scope>
    <source>
        <strain evidence="2">LMG 24000</strain>
    </source>
</reference>
<gene>
    <name evidence="1" type="ORF">SAMN05192564_102744</name>
</gene>
<proteinExistence type="predicted"/>
<name>A0A1H4DAN7_9BURK</name>
<dbReference type="Proteomes" id="UP000198638">
    <property type="component" value="Unassembled WGS sequence"/>
</dbReference>
<dbReference type="AlphaFoldDB" id="A0A1H4DAN7"/>
<dbReference type="STRING" id="83784.SAMN05192564_102744"/>
<sequence length="39" mass="4096">MNQAQSPLARQATTLPVQTLAASLRTVAFALLVDRAISA</sequence>
<accession>A0A1H4DAN7</accession>
<protein>
    <submittedName>
        <fullName evidence="1">Uncharacterized protein</fullName>
    </submittedName>
</protein>
<evidence type="ECO:0000313" key="1">
    <source>
        <dbReference type="EMBL" id="SEA69520.1"/>
    </source>
</evidence>
<dbReference type="EMBL" id="FNRQ01000002">
    <property type="protein sequence ID" value="SEA69520.1"/>
    <property type="molecule type" value="Genomic_DNA"/>
</dbReference>
<organism evidence="1 2">
    <name type="scientific">Paraburkholderia sartisoli</name>
    <dbReference type="NCBI Taxonomy" id="83784"/>
    <lineage>
        <taxon>Bacteria</taxon>
        <taxon>Pseudomonadati</taxon>
        <taxon>Pseudomonadota</taxon>
        <taxon>Betaproteobacteria</taxon>
        <taxon>Burkholderiales</taxon>
        <taxon>Burkholderiaceae</taxon>
        <taxon>Paraburkholderia</taxon>
    </lineage>
</organism>
<evidence type="ECO:0000313" key="2">
    <source>
        <dbReference type="Proteomes" id="UP000198638"/>
    </source>
</evidence>